<organism evidence="2 3">
    <name type="scientific">Marinobacterium marinum</name>
    <dbReference type="NCBI Taxonomy" id="2756129"/>
    <lineage>
        <taxon>Bacteria</taxon>
        <taxon>Pseudomonadati</taxon>
        <taxon>Pseudomonadota</taxon>
        <taxon>Gammaproteobacteria</taxon>
        <taxon>Oceanospirillales</taxon>
        <taxon>Oceanospirillaceae</taxon>
        <taxon>Marinobacterium</taxon>
    </lineage>
</organism>
<keyword evidence="3" id="KW-1185">Reference proteome</keyword>
<comment type="caution">
    <text evidence="2">The sequence shown here is derived from an EMBL/GenBank/DDBJ whole genome shotgun (WGS) entry which is preliminary data.</text>
</comment>
<protein>
    <submittedName>
        <fullName evidence="2">Uncharacterized protein</fullName>
    </submittedName>
</protein>
<dbReference type="AlphaFoldDB" id="A0A7W2AAT1"/>
<gene>
    <name evidence="2" type="ORF">H1S06_03130</name>
</gene>
<name>A0A7W2AAT1_9GAMM</name>
<evidence type="ECO:0000256" key="1">
    <source>
        <dbReference type="SAM" id="Coils"/>
    </source>
</evidence>
<feature type="coiled-coil region" evidence="1">
    <location>
        <begin position="164"/>
        <end position="191"/>
    </location>
</feature>
<sequence>MSELNPTFMDELKKAISSTRFSIDDFTYDGDEAGELLRIVFKYDNEYSFVLSEEGVIEEEPNLFGTGTISKTVTRLFSYESPGRYKKSSKINVNGFEYVSDRIVNWCENLHRELTLSGSDNEEEDVKRAIKEQFEFNIQNPESKFTKEEVEVLYSKLDSLYDKFKDLSERYQISESQLASLHDEIEKLKDSASMYKKGLWSNITRNKITDLIFTLLKSKEGRELIFDSIKRIGS</sequence>
<reference evidence="2 3" key="1">
    <citation type="submission" date="2020-07" db="EMBL/GenBank/DDBJ databases">
        <title>Bacterium isolated from marien macroalgae.</title>
        <authorList>
            <person name="Zhu K."/>
            <person name="Lu D."/>
            <person name="Du Z."/>
        </authorList>
    </citation>
    <scope>NUCLEOTIDE SEQUENCE [LARGE SCALE GENOMIC DNA]</scope>
    <source>
        <strain evidence="2 3">3-1745</strain>
    </source>
</reference>
<proteinExistence type="predicted"/>
<keyword evidence="1" id="KW-0175">Coiled coil</keyword>
<dbReference type="Proteomes" id="UP000538931">
    <property type="component" value="Unassembled WGS sequence"/>
</dbReference>
<evidence type="ECO:0000313" key="3">
    <source>
        <dbReference type="Proteomes" id="UP000538931"/>
    </source>
</evidence>
<dbReference type="RefSeq" id="WP_181737150.1">
    <property type="nucleotide sequence ID" value="NZ_JACEMT010000034.1"/>
</dbReference>
<evidence type="ECO:0000313" key="2">
    <source>
        <dbReference type="EMBL" id="MBA4501360.1"/>
    </source>
</evidence>
<dbReference type="EMBL" id="JACEMT010000034">
    <property type="protein sequence ID" value="MBA4501360.1"/>
    <property type="molecule type" value="Genomic_DNA"/>
</dbReference>
<accession>A0A7W2AAT1</accession>